<feature type="region of interest" description="Disordered" evidence="3">
    <location>
        <begin position="61"/>
        <end position="81"/>
    </location>
</feature>
<accession>A0ABC8KEK7</accession>
<sequence length="81" mass="8905">MDKEGRRGNGVLSYVYIPFNFIHEILQSLLVKFLGVRSSPSNFPTSEEEDVTEVVEVSSRKASSNLEYSSGKPGGTNMYGA</sequence>
<evidence type="ECO:0000256" key="1">
    <source>
        <dbReference type="ARBA" id="ARBA00011021"/>
    </source>
</evidence>
<keyword evidence="5" id="KW-1185">Reference proteome</keyword>
<evidence type="ECO:0000313" key="5">
    <source>
        <dbReference type="Proteomes" id="UP001642260"/>
    </source>
</evidence>
<evidence type="ECO:0000256" key="2">
    <source>
        <dbReference type="ARBA" id="ARBA00022821"/>
    </source>
</evidence>
<evidence type="ECO:0000313" key="4">
    <source>
        <dbReference type="EMBL" id="CAH8357441.1"/>
    </source>
</evidence>
<dbReference type="InterPro" id="IPR035176">
    <property type="entry name" value="PEP"/>
</dbReference>
<gene>
    <name evidence="4" type="ORF">ERUC_LOCUS23196</name>
</gene>
<dbReference type="Proteomes" id="UP001642260">
    <property type="component" value="Unassembled WGS sequence"/>
</dbReference>
<dbReference type="EMBL" id="CAKOAT010230710">
    <property type="protein sequence ID" value="CAH8357441.1"/>
    <property type="molecule type" value="Genomic_DNA"/>
</dbReference>
<comment type="caution">
    <text evidence="4">The sequence shown here is derived from an EMBL/GenBank/DDBJ whole genome shotgun (WGS) entry which is preliminary data.</text>
</comment>
<comment type="similarity">
    <text evidence="1">Belongs to the brassicaceae elicitor peptide family.</text>
</comment>
<dbReference type="AlphaFoldDB" id="A0ABC8KEK7"/>
<evidence type="ECO:0000256" key="3">
    <source>
        <dbReference type="SAM" id="MobiDB-lite"/>
    </source>
</evidence>
<dbReference type="GO" id="GO:0006952">
    <property type="term" value="P:defense response"/>
    <property type="evidence" value="ECO:0007669"/>
    <property type="project" value="UniProtKB-KW"/>
</dbReference>
<proteinExistence type="inferred from homology"/>
<reference evidence="4 5" key="1">
    <citation type="submission" date="2022-03" db="EMBL/GenBank/DDBJ databases">
        <authorList>
            <person name="Macdonald S."/>
            <person name="Ahmed S."/>
            <person name="Newling K."/>
        </authorList>
    </citation>
    <scope>NUCLEOTIDE SEQUENCE [LARGE SCALE GENOMIC DNA]</scope>
</reference>
<dbReference type="Pfam" id="PF17232">
    <property type="entry name" value="Pep1_7"/>
    <property type="match status" value="1"/>
</dbReference>
<name>A0ABC8KEK7_ERUVS</name>
<keyword evidence="2" id="KW-0611">Plant defense</keyword>
<protein>
    <submittedName>
        <fullName evidence="4">Uncharacterized protein</fullName>
    </submittedName>
</protein>
<organism evidence="4 5">
    <name type="scientific">Eruca vesicaria subsp. sativa</name>
    <name type="common">Garden rocket</name>
    <name type="synonym">Eruca sativa</name>
    <dbReference type="NCBI Taxonomy" id="29727"/>
    <lineage>
        <taxon>Eukaryota</taxon>
        <taxon>Viridiplantae</taxon>
        <taxon>Streptophyta</taxon>
        <taxon>Embryophyta</taxon>
        <taxon>Tracheophyta</taxon>
        <taxon>Spermatophyta</taxon>
        <taxon>Magnoliopsida</taxon>
        <taxon>eudicotyledons</taxon>
        <taxon>Gunneridae</taxon>
        <taxon>Pentapetalae</taxon>
        <taxon>rosids</taxon>
        <taxon>malvids</taxon>
        <taxon>Brassicales</taxon>
        <taxon>Brassicaceae</taxon>
        <taxon>Brassiceae</taxon>
        <taxon>Eruca</taxon>
    </lineage>
</organism>